<dbReference type="GO" id="GO:0031267">
    <property type="term" value="F:small GTPase binding"/>
    <property type="evidence" value="ECO:0007669"/>
    <property type="project" value="TreeGrafter"/>
</dbReference>
<protein>
    <recommendedName>
        <fullName evidence="2">Rab-GAP TBC domain-containing protein</fullName>
    </recommendedName>
</protein>
<name>A0A6B2KZS6_9EUKA</name>
<dbReference type="InterPro" id="IPR050302">
    <property type="entry name" value="Rab_GAP_TBC_domain"/>
</dbReference>
<dbReference type="InterPro" id="IPR018247">
    <property type="entry name" value="EF_Hand_1_Ca_BS"/>
</dbReference>
<dbReference type="PROSITE" id="PS50086">
    <property type="entry name" value="TBC_RABGAP"/>
    <property type="match status" value="1"/>
</dbReference>
<evidence type="ECO:0000259" key="2">
    <source>
        <dbReference type="PROSITE" id="PS50086"/>
    </source>
</evidence>
<dbReference type="GO" id="GO:0005096">
    <property type="term" value="F:GTPase activator activity"/>
    <property type="evidence" value="ECO:0007669"/>
    <property type="project" value="TreeGrafter"/>
</dbReference>
<sequence>MFVTPNFFLFGSPVLKFIVPWDLVKDITRQNTMRFMSNAILFQLKTEAPYAITSLFFKTNSDERNSIYVFITKCYSPFRTVEIACKPPLKLKTPREVLILGKEIIFDHTHFNPLYFEQQVNLESIWDGYATENAIGDCSFIQSLEFYDYVRKGIPDVYRGHIWNICSGGINKKRIDKRSYKSYLEESVDIKSPLMKQIEIDLKRSLSEHSYFRTNTGITSLRNVLRAYSVKNPVVGYCQAMNFITCALLLFMEEEDAFWVLSAICEDIVPSNYRPQMMGALVEQKIFEYLLEFFIPEVANHCKVKDVPISIISGQWFLSLSIGNAPLEVSFRILDCWLCINKEYSYRTALALISIQKEFILKSSIEKIQTIFKNNNFTADQLIEVAYKQYDKLPTDKINDIRNEHQFNLIKDLHTETKYKFLSSLKDETQFSNDEVIYLYDLFHQSLTIMSDHLLSIEAFKKNIFPPLFSNWLDSTIPNLPHLVFTVFDKDGDQFLNIVEYLSGLNSIFKGTLLQVWNICFNIRMLGIEIGNQVLTYEELQDIIYLFLRLYSKEKDIPRVTQKNIQTYLDQRKDLKFFEPITEEPLLSNLLLFFNLESEISLKLN</sequence>
<dbReference type="InterPro" id="IPR011992">
    <property type="entry name" value="EF-hand-dom_pair"/>
</dbReference>
<proteinExistence type="predicted"/>
<keyword evidence="1" id="KW-0106">Calcium</keyword>
<dbReference type="PANTHER" id="PTHR47219:SF20">
    <property type="entry name" value="TBC1 DOMAIN FAMILY MEMBER 2B"/>
    <property type="match status" value="1"/>
</dbReference>
<dbReference type="Gene3D" id="1.10.472.80">
    <property type="entry name" value="Ypt/Rab-GAP domain of gyp1p, domain 3"/>
    <property type="match status" value="1"/>
</dbReference>
<dbReference type="SMART" id="SM00164">
    <property type="entry name" value="TBC"/>
    <property type="match status" value="1"/>
</dbReference>
<dbReference type="EMBL" id="GIBP01001253">
    <property type="protein sequence ID" value="NDV30222.1"/>
    <property type="molecule type" value="Transcribed_RNA"/>
</dbReference>
<dbReference type="InterPro" id="IPR000195">
    <property type="entry name" value="Rab-GAP-TBC_dom"/>
</dbReference>
<dbReference type="Pfam" id="PF00566">
    <property type="entry name" value="RabGAP-TBC"/>
    <property type="match status" value="1"/>
</dbReference>
<feature type="domain" description="Rab-GAP TBC" evidence="2">
    <location>
        <begin position="153"/>
        <end position="341"/>
    </location>
</feature>
<dbReference type="InterPro" id="IPR035969">
    <property type="entry name" value="Rab-GAP_TBC_sf"/>
</dbReference>
<organism evidence="3">
    <name type="scientific">Arcella intermedia</name>
    <dbReference type="NCBI Taxonomy" id="1963864"/>
    <lineage>
        <taxon>Eukaryota</taxon>
        <taxon>Amoebozoa</taxon>
        <taxon>Tubulinea</taxon>
        <taxon>Elardia</taxon>
        <taxon>Arcellinida</taxon>
        <taxon>Sphaerothecina</taxon>
        <taxon>Arcellidae</taxon>
        <taxon>Arcella</taxon>
    </lineage>
</organism>
<dbReference type="PANTHER" id="PTHR47219">
    <property type="entry name" value="RAB GTPASE-ACTIVATING PROTEIN 1-LIKE"/>
    <property type="match status" value="1"/>
</dbReference>
<dbReference type="SUPFAM" id="SSF47923">
    <property type="entry name" value="Ypt/Rab-GAP domain of gyp1p"/>
    <property type="match status" value="2"/>
</dbReference>
<dbReference type="SUPFAM" id="SSF47473">
    <property type="entry name" value="EF-hand"/>
    <property type="match status" value="1"/>
</dbReference>
<accession>A0A6B2KZS6</accession>
<evidence type="ECO:0000313" key="3">
    <source>
        <dbReference type="EMBL" id="NDV30222.1"/>
    </source>
</evidence>
<dbReference type="Gene3D" id="1.10.8.270">
    <property type="entry name" value="putative rabgap domain of human tbc1 domain family member 14 like domains"/>
    <property type="match status" value="1"/>
</dbReference>
<dbReference type="FunFam" id="1.10.8.270:FF:000026">
    <property type="entry name" value="TBC (Tre-2/Bub2/Cdc16) domain family"/>
    <property type="match status" value="1"/>
</dbReference>
<dbReference type="PROSITE" id="PS00018">
    <property type="entry name" value="EF_HAND_1"/>
    <property type="match status" value="1"/>
</dbReference>
<evidence type="ECO:0000256" key="1">
    <source>
        <dbReference type="ARBA" id="ARBA00022837"/>
    </source>
</evidence>
<reference evidence="3" key="1">
    <citation type="journal article" date="2020" name="J. Eukaryot. Microbiol.">
        <title>De novo Sequencing, Assembly and Annotation of the Transcriptome for the Free-Living Testate Amoeba Arcella intermedia.</title>
        <authorList>
            <person name="Ribeiro G.M."/>
            <person name="Porfirio-Sousa A.L."/>
            <person name="Maurer-Alcala X.X."/>
            <person name="Katz L.A."/>
            <person name="Lahr D.J.G."/>
        </authorList>
    </citation>
    <scope>NUCLEOTIDE SEQUENCE</scope>
</reference>
<dbReference type="AlphaFoldDB" id="A0A6B2KZS6"/>
<dbReference type="Gene3D" id="1.10.238.10">
    <property type="entry name" value="EF-hand"/>
    <property type="match status" value="1"/>
</dbReference>